<evidence type="ECO:0000256" key="1">
    <source>
        <dbReference type="ARBA" id="ARBA00005031"/>
    </source>
</evidence>
<evidence type="ECO:0000256" key="6">
    <source>
        <dbReference type="ARBA" id="ARBA00023239"/>
    </source>
</evidence>
<evidence type="ECO:0000256" key="7">
    <source>
        <dbReference type="SAM" id="MobiDB-lite"/>
    </source>
</evidence>
<dbReference type="GO" id="GO:0000287">
    <property type="term" value="F:magnesium ion binding"/>
    <property type="evidence" value="ECO:0007669"/>
    <property type="project" value="InterPro"/>
</dbReference>
<dbReference type="EMBL" id="CAEZZZ010000010">
    <property type="protein sequence ID" value="CAB4774697.1"/>
    <property type="molecule type" value="Genomic_DNA"/>
</dbReference>
<evidence type="ECO:0000313" key="12">
    <source>
        <dbReference type="EMBL" id="CAB4774697.1"/>
    </source>
</evidence>
<dbReference type="PRINTS" id="PR00148">
    <property type="entry name" value="ENOLASE"/>
</dbReference>
<evidence type="ECO:0000313" key="16">
    <source>
        <dbReference type="EMBL" id="CAB5001669.1"/>
    </source>
</evidence>
<dbReference type="SUPFAM" id="SSF51604">
    <property type="entry name" value="Enolase C-terminal domain-like"/>
    <property type="match status" value="1"/>
</dbReference>
<evidence type="ECO:0000256" key="5">
    <source>
        <dbReference type="ARBA" id="ARBA00023152"/>
    </source>
</evidence>
<evidence type="ECO:0000313" key="11">
    <source>
        <dbReference type="EMBL" id="CAB4691482.1"/>
    </source>
</evidence>
<dbReference type="PIRSF" id="PIRSF001400">
    <property type="entry name" value="Enolase"/>
    <property type="match status" value="1"/>
</dbReference>
<evidence type="ECO:0000313" key="13">
    <source>
        <dbReference type="EMBL" id="CAB4794658.1"/>
    </source>
</evidence>
<dbReference type="SMART" id="SM01192">
    <property type="entry name" value="Enolase_C"/>
    <property type="match status" value="1"/>
</dbReference>
<evidence type="ECO:0000259" key="8">
    <source>
        <dbReference type="SMART" id="SM01192"/>
    </source>
</evidence>
<name>A0A6J7LMI9_9ZZZZ</name>
<dbReference type="EMBL" id="CAFBQZ010000005">
    <property type="protein sequence ID" value="CAB5070154.1"/>
    <property type="molecule type" value="Genomic_DNA"/>
</dbReference>
<dbReference type="GO" id="GO:0000015">
    <property type="term" value="C:phosphopyruvate hydratase complex"/>
    <property type="evidence" value="ECO:0007669"/>
    <property type="project" value="InterPro"/>
</dbReference>
<dbReference type="GO" id="GO:0006096">
    <property type="term" value="P:glycolytic process"/>
    <property type="evidence" value="ECO:0007669"/>
    <property type="project" value="UniProtKB-UniPathway"/>
</dbReference>
<dbReference type="SFLD" id="SFLDG00178">
    <property type="entry name" value="enolase"/>
    <property type="match status" value="1"/>
</dbReference>
<evidence type="ECO:0000313" key="17">
    <source>
        <dbReference type="EMBL" id="CAB5070154.1"/>
    </source>
</evidence>
<evidence type="ECO:0000256" key="2">
    <source>
        <dbReference type="ARBA" id="ARBA00009604"/>
    </source>
</evidence>
<evidence type="ECO:0000313" key="10">
    <source>
        <dbReference type="EMBL" id="CAB4659541.1"/>
    </source>
</evidence>
<evidence type="ECO:0000313" key="15">
    <source>
        <dbReference type="EMBL" id="CAB4969448.1"/>
    </source>
</evidence>
<evidence type="ECO:0000313" key="14">
    <source>
        <dbReference type="EMBL" id="CAB4848566.1"/>
    </source>
</evidence>
<proteinExistence type="inferred from homology"/>
<accession>A0A6J7LMI9</accession>
<dbReference type="PANTHER" id="PTHR11902:SF1">
    <property type="entry name" value="ENOLASE"/>
    <property type="match status" value="1"/>
</dbReference>
<dbReference type="InterPro" id="IPR029017">
    <property type="entry name" value="Enolase-like_N"/>
</dbReference>
<dbReference type="AlphaFoldDB" id="A0A6J7LMI9"/>
<dbReference type="UniPathway" id="UPA00109">
    <property type="reaction ID" value="UER00187"/>
</dbReference>
<dbReference type="EMBL" id="CAFBOE010000009">
    <property type="protein sequence ID" value="CAB4969448.1"/>
    <property type="molecule type" value="Genomic_DNA"/>
</dbReference>
<dbReference type="EMBL" id="CAFBJH010000012">
    <property type="protein sequence ID" value="CAB4848566.1"/>
    <property type="molecule type" value="Genomic_DNA"/>
</dbReference>
<dbReference type="EMBL" id="CAEZXT010000010">
    <property type="protein sequence ID" value="CAB4691482.1"/>
    <property type="molecule type" value="Genomic_DNA"/>
</dbReference>
<dbReference type="SFLD" id="SFLDF00002">
    <property type="entry name" value="enolase"/>
    <property type="match status" value="1"/>
</dbReference>
<evidence type="ECO:0000256" key="4">
    <source>
        <dbReference type="ARBA" id="ARBA00022842"/>
    </source>
</evidence>
<dbReference type="SMART" id="SM01193">
    <property type="entry name" value="Enolase_N"/>
    <property type="match status" value="1"/>
</dbReference>
<sequence>MTTLITKIQGLQVLDSRGRPTVCAIIELSDGSIHKASVPSGASTGAHEASELRDHNSPQTEKFYAGTSVYQAVSHINNEIAPRLVGGQPSTHASDETMVELDATSRHERIGANATLAVSIATAKACAHLAGLSLAQFYQGQGPLLIPMPMVNILSGGAHANGALDIQDVLVLPHGAENFAQALSWVVAIREMAAKLGAKRGYVTNLVADEGGLGIGFESSNTACAFVTECIEVVGLNPGKDVSIALDIASTQFYSDGKYTSRNSGTIYSSQQWNDQLVELVHSHPIISIEDPFAEDDWDSWNSFMNQVPSTLQVVGDDLFTTNLERLRKGIAEKSANSILIKANQNGLITHTHQVIKEAQNNGFKTIVSARSGETEDSWLSDIATGWSAGQIKVGSTHGSDRTAKWNRLLELEATQECVFSKPF</sequence>
<dbReference type="InterPro" id="IPR000941">
    <property type="entry name" value="Enolase"/>
</dbReference>
<dbReference type="EMBL" id="CAFBPG010000002">
    <property type="protein sequence ID" value="CAB5001669.1"/>
    <property type="molecule type" value="Genomic_DNA"/>
</dbReference>
<dbReference type="GO" id="GO:0004634">
    <property type="term" value="F:phosphopyruvate hydratase activity"/>
    <property type="evidence" value="ECO:0007669"/>
    <property type="project" value="UniProtKB-EC"/>
</dbReference>
<comment type="similarity">
    <text evidence="2">Belongs to the enolase family.</text>
</comment>
<evidence type="ECO:0000259" key="9">
    <source>
        <dbReference type="SMART" id="SM01193"/>
    </source>
</evidence>
<dbReference type="Pfam" id="PF00113">
    <property type="entry name" value="Enolase_C"/>
    <property type="match status" value="1"/>
</dbReference>
<keyword evidence="6" id="KW-0456">Lyase</keyword>
<dbReference type="Gene3D" id="3.20.20.120">
    <property type="entry name" value="Enolase-like C-terminal domain"/>
    <property type="match status" value="1"/>
</dbReference>
<dbReference type="EC" id="4.2.1.11" evidence="3"/>
<feature type="region of interest" description="Disordered" evidence="7">
    <location>
        <begin position="36"/>
        <end position="57"/>
    </location>
</feature>
<dbReference type="SUPFAM" id="SSF54826">
    <property type="entry name" value="Enolase N-terminal domain-like"/>
    <property type="match status" value="1"/>
</dbReference>
<dbReference type="InterPro" id="IPR020811">
    <property type="entry name" value="Enolase_N"/>
</dbReference>
<keyword evidence="5" id="KW-0324">Glycolysis</keyword>
<dbReference type="HAMAP" id="MF_00318">
    <property type="entry name" value="Enolase"/>
    <property type="match status" value="1"/>
</dbReference>
<evidence type="ECO:0000256" key="3">
    <source>
        <dbReference type="ARBA" id="ARBA00012058"/>
    </source>
</evidence>
<dbReference type="InterPro" id="IPR020810">
    <property type="entry name" value="Enolase_C"/>
</dbReference>
<organism evidence="15">
    <name type="scientific">freshwater metagenome</name>
    <dbReference type="NCBI Taxonomy" id="449393"/>
    <lineage>
        <taxon>unclassified sequences</taxon>
        <taxon>metagenomes</taxon>
        <taxon>ecological metagenomes</taxon>
    </lineage>
</organism>
<protein>
    <recommendedName>
        <fullName evidence="3">phosphopyruvate hydratase</fullName>
        <ecNumber evidence="3">4.2.1.11</ecNumber>
    </recommendedName>
</protein>
<feature type="domain" description="Enolase C-terminal TIM barrel" evidence="8">
    <location>
        <begin position="143"/>
        <end position="422"/>
    </location>
</feature>
<gene>
    <name evidence="10" type="ORF">UFOPK2288_00345</name>
    <name evidence="11" type="ORF">UFOPK2589_00302</name>
    <name evidence="12" type="ORF">UFOPK2931_00355</name>
    <name evidence="13" type="ORF">UFOPK3056_00093</name>
    <name evidence="14" type="ORF">UFOPK3287_00348</name>
    <name evidence="15" type="ORF">UFOPK3916_00249</name>
    <name evidence="16" type="ORF">UFOPK4074_00037</name>
    <name evidence="17" type="ORF">UFOPK4372_00163</name>
</gene>
<dbReference type="Pfam" id="PF03952">
    <property type="entry name" value="Enolase_N"/>
    <property type="match status" value="1"/>
</dbReference>
<dbReference type="PANTHER" id="PTHR11902">
    <property type="entry name" value="ENOLASE"/>
    <property type="match status" value="1"/>
</dbReference>
<dbReference type="Gene3D" id="3.30.390.10">
    <property type="entry name" value="Enolase-like, N-terminal domain"/>
    <property type="match status" value="1"/>
</dbReference>
<reference evidence="15" key="1">
    <citation type="submission" date="2020-05" db="EMBL/GenBank/DDBJ databases">
        <authorList>
            <person name="Chiriac C."/>
            <person name="Salcher M."/>
            <person name="Ghai R."/>
            <person name="Kavagutti S V."/>
        </authorList>
    </citation>
    <scope>NUCLEOTIDE SEQUENCE</scope>
</reference>
<dbReference type="EMBL" id="CAEZWS010000011">
    <property type="protein sequence ID" value="CAB4659541.1"/>
    <property type="molecule type" value="Genomic_DNA"/>
</dbReference>
<dbReference type="SFLD" id="SFLDS00001">
    <property type="entry name" value="Enolase"/>
    <property type="match status" value="1"/>
</dbReference>
<dbReference type="InterPro" id="IPR036849">
    <property type="entry name" value="Enolase-like_C_sf"/>
</dbReference>
<keyword evidence="4" id="KW-0460">Magnesium</keyword>
<comment type="pathway">
    <text evidence="1">Carbohydrate degradation; glycolysis; pyruvate from D-glyceraldehyde 3-phosphate: step 4/5.</text>
</comment>
<feature type="domain" description="Enolase N-terminal" evidence="9">
    <location>
        <begin position="5"/>
        <end position="138"/>
    </location>
</feature>
<dbReference type="EMBL" id="CAFAAR010000004">
    <property type="protein sequence ID" value="CAB4794658.1"/>
    <property type="molecule type" value="Genomic_DNA"/>
</dbReference>